<evidence type="ECO:0008006" key="4">
    <source>
        <dbReference type="Google" id="ProtNLM"/>
    </source>
</evidence>
<name>A0A067MQM0_BOTB1</name>
<dbReference type="AlphaFoldDB" id="A0A067MQM0"/>
<feature type="signal peptide" evidence="1">
    <location>
        <begin position="1"/>
        <end position="19"/>
    </location>
</feature>
<dbReference type="InParanoid" id="A0A067MQM0"/>
<protein>
    <recommendedName>
        <fullName evidence="4">RlpA-like protein double-psi beta-barrel domain-containing protein</fullName>
    </recommendedName>
</protein>
<dbReference type="InterPro" id="IPR036908">
    <property type="entry name" value="RlpA-like_sf"/>
</dbReference>
<dbReference type="EMBL" id="KL198041">
    <property type="protein sequence ID" value="KDQ13866.1"/>
    <property type="molecule type" value="Genomic_DNA"/>
</dbReference>
<dbReference type="Gene3D" id="2.40.40.10">
    <property type="entry name" value="RlpA-like domain"/>
    <property type="match status" value="1"/>
</dbReference>
<organism evidence="2 3">
    <name type="scientific">Botryobasidium botryosum (strain FD-172 SS1)</name>
    <dbReference type="NCBI Taxonomy" id="930990"/>
    <lineage>
        <taxon>Eukaryota</taxon>
        <taxon>Fungi</taxon>
        <taxon>Dikarya</taxon>
        <taxon>Basidiomycota</taxon>
        <taxon>Agaricomycotina</taxon>
        <taxon>Agaricomycetes</taxon>
        <taxon>Cantharellales</taxon>
        <taxon>Botryobasidiaceae</taxon>
        <taxon>Botryobasidium</taxon>
    </lineage>
</organism>
<sequence length="115" mass="12098">MFSKTLAFAALSAVSVAMAQIVGTVTLAPYTPSTIQCGINTCPLSGEWVSVNQTFFNSYGCGTRVRLTTEDGTRTTVAPVCDVCSTCTESYFEAPYVVLGELGGGSAELTVDYDI</sequence>
<keyword evidence="1" id="KW-0732">Signal</keyword>
<feature type="chain" id="PRO_5001641473" description="RlpA-like protein double-psi beta-barrel domain-containing protein" evidence="1">
    <location>
        <begin position="20"/>
        <end position="115"/>
    </location>
</feature>
<reference evidence="3" key="1">
    <citation type="journal article" date="2014" name="Proc. Natl. Acad. Sci. U.S.A.">
        <title>Extensive sampling of basidiomycete genomes demonstrates inadequacy of the white-rot/brown-rot paradigm for wood decay fungi.</title>
        <authorList>
            <person name="Riley R."/>
            <person name="Salamov A.A."/>
            <person name="Brown D.W."/>
            <person name="Nagy L.G."/>
            <person name="Floudas D."/>
            <person name="Held B.W."/>
            <person name="Levasseur A."/>
            <person name="Lombard V."/>
            <person name="Morin E."/>
            <person name="Otillar R."/>
            <person name="Lindquist E.A."/>
            <person name="Sun H."/>
            <person name="LaButti K.M."/>
            <person name="Schmutz J."/>
            <person name="Jabbour D."/>
            <person name="Luo H."/>
            <person name="Baker S.E."/>
            <person name="Pisabarro A.G."/>
            <person name="Walton J.D."/>
            <person name="Blanchette R.A."/>
            <person name="Henrissat B."/>
            <person name="Martin F."/>
            <person name="Cullen D."/>
            <person name="Hibbett D.S."/>
            <person name="Grigoriev I.V."/>
        </authorList>
    </citation>
    <scope>NUCLEOTIDE SEQUENCE [LARGE SCALE GENOMIC DNA]</scope>
    <source>
        <strain evidence="3">FD-172 SS1</strain>
    </source>
</reference>
<dbReference type="HOGENOM" id="CLU_169793_0_0_1"/>
<proteinExistence type="predicted"/>
<gene>
    <name evidence="2" type="ORF">BOTBODRAFT_188320</name>
</gene>
<accession>A0A067MQM0</accession>
<keyword evidence="3" id="KW-1185">Reference proteome</keyword>
<evidence type="ECO:0000256" key="1">
    <source>
        <dbReference type="SAM" id="SignalP"/>
    </source>
</evidence>
<evidence type="ECO:0000313" key="3">
    <source>
        <dbReference type="Proteomes" id="UP000027195"/>
    </source>
</evidence>
<dbReference type="SUPFAM" id="SSF50685">
    <property type="entry name" value="Barwin-like endoglucanases"/>
    <property type="match status" value="1"/>
</dbReference>
<dbReference type="Proteomes" id="UP000027195">
    <property type="component" value="Unassembled WGS sequence"/>
</dbReference>
<evidence type="ECO:0000313" key="2">
    <source>
        <dbReference type="EMBL" id="KDQ13866.1"/>
    </source>
</evidence>